<comment type="caution">
    <text evidence="3">The sequence shown here is derived from an EMBL/GenBank/DDBJ whole genome shotgun (WGS) entry which is preliminary data.</text>
</comment>
<dbReference type="Proteomes" id="UP001642405">
    <property type="component" value="Unassembled WGS sequence"/>
</dbReference>
<feature type="domain" description="Oxo-4-hydroxy-4-carboxy-5-ureidoimidazoline decarboxylase" evidence="2">
    <location>
        <begin position="15"/>
        <end position="193"/>
    </location>
</feature>
<dbReference type="Pfam" id="PF09349">
    <property type="entry name" value="OHCU_decarbox"/>
    <property type="match status" value="1"/>
</dbReference>
<dbReference type="SUPFAM" id="SSF158694">
    <property type="entry name" value="UraD-Like"/>
    <property type="match status" value="1"/>
</dbReference>
<reference evidence="3 4" key="1">
    <citation type="submission" date="2024-01" db="EMBL/GenBank/DDBJ databases">
        <authorList>
            <person name="Allen C."/>
            <person name="Tagirdzhanova G."/>
        </authorList>
    </citation>
    <scope>NUCLEOTIDE SEQUENCE [LARGE SCALE GENOMIC DNA]</scope>
</reference>
<evidence type="ECO:0000313" key="4">
    <source>
        <dbReference type="Proteomes" id="UP001642405"/>
    </source>
</evidence>
<name>A0ABP0CJ45_9PEZI</name>
<keyword evidence="4" id="KW-1185">Reference proteome</keyword>
<dbReference type="PANTHER" id="PTHR37987">
    <property type="entry name" value="CHROMOSOME 9, WHOLE GENOME SHOTGUN SEQUENCE"/>
    <property type="match status" value="1"/>
</dbReference>
<sequence>MSTPLTLPEISALATLPDEAITRILDLLFEPSKELHALSLPAIRAACSPSAPTPLASYDGLVDIVRAELLALQSQVATHSEPSPTQARLGAKHQLLAILGAHPRLGAKKVESAQSAAEQAQLQQASVEEAAKLAALNAEYESSFPGLIYVVFVNGRSRDVIMQNMRERIERGIYALEEVEAIEAMAAIAKDRAAKLLQASG</sequence>
<organism evidence="3 4">
    <name type="scientific">Sporothrix curviconia</name>
    <dbReference type="NCBI Taxonomy" id="1260050"/>
    <lineage>
        <taxon>Eukaryota</taxon>
        <taxon>Fungi</taxon>
        <taxon>Dikarya</taxon>
        <taxon>Ascomycota</taxon>
        <taxon>Pezizomycotina</taxon>
        <taxon>Sordariomycetes</taxon>
        <taxon>Sordariomycetidae</taxon>
        <taxon>Ophiostomatales</taxon>
        <taxon>Ophiostomataceae</taxon>
        <taxon>Sporothrix</taxon>
    </lineage>
</organism>
<evidence type="ECO:0000256" key="1">
    <source>
        <dbReference type="ARBA" id="ARBA00022631"/>
    </source>
</evidence>
<keyword evidence="1" id="KW-0659">Purine metabolism</keyword>
<evidence type="ECO:0000313" key="3">
    <source>
        <dbReference type="EMBL" id="CAK7232084.1"/>
    </source>
</evidence>
<evidence type="ECO:0000259" key="2">
    <source>
        <dbReference type="Pfam" id="PF09349"/>
    </source>
</evidence>
<accession>A0ABP0CJ45</accession>
<dbReference type="PANTHER" id="PTHR37987:SF1">
    <property type="entry name" value="OXO-4-HYDROXY-4-CARBOXY-5-UREIDOIMIDAZOLINE DECARBOXYLASE DOMAIN-CONTAINING PROTEIN"/>
    <property type="match status" value="1"/>
</dbReference>
<protein>
    <recommendedName>
        <fullName evidence="2">Oxo-4-hydroxy-4-carboxy-5-ureidoimidazoline decarboxylase domain-containing protein</fullName>
    </recommendedName>
</protein>
<dbReference type="Gene3D" id="1.10.3330.10">
    <property type="entry name" value="Oxo-4-hydroxy-4-carboxy-5-ureidoimidazoline decarboxylase"/>
    <property type="match status" value="1"/>
</dbReference>
<dbReference type="InterPro" id="IPR018020">
    <property type="entry name" value="OHCU_decarboxylase"/>
</dbReference>
<gene>
    <name evidence="3" type="ORF">SCUCBS95973_008142</name>
</gene>
<dbReference type="InterPro" id="IPR036778">
    <property type="entry name" value="OHCU_decarboxylase_sf"/>
</dbReference>
<dbReference type="EMBL" id="CAWUHB010000062">
    <property type="protein sequence ID" value="CAK7232084.1"/>
    <property type="molecule type" value="Genomic_DNA"/>
</dbReference>
<proteinExistence type="predicted"/>